<proteinExistence type="predicted"/>
<reference evidence="1" key="1">
    <citation type="journal article" date="2014" name="Int. J. Syst. Evol. Microbiol.">
        <title>Complete genome sequence of Corynebacterium casei LMG S-19264T (=DSM 44701T), isolated from a smear-ripened cheese.</title>
        <authorList>
            <consortium name="US DOE Joint Genome Institute (JGI-PGF)"/>
            <person name="Walter F."/>
            <person name="Albersmeier A."/>
            <person name="Kalinowski J."/>
            <person name="Ruckert C."/>
        </authorList>
    </citation>
    <scope>NUCLEOTIDE SEQUENCE</scope>
    <source>
        <strain evidence="1">CGMCC 1.12426</strain>
    </source>
</reference>
<name>A0A916X2H4_9HYPH</name>
<dbReference type="Proteomes" id="UP000605148">
    <property type="component" value="Unassembled WGS sequence"/>
</dbReference>
<evidence type="ECO:0000313" key="1">
    <source>
        <dbReference type="EMBL" id="GGB54727.1"/>
    </source>
</evidence>
<dbReference type="AlphaFoldDB" id="A0A916X2H4"/>
<evidence type="ECO:0000313" key="2">
    <source>
        <dbReference type="Proteomes" id="UP000605148"/>
    </source>
</evidence>
<comment type="caution">
    <text evidence="1">The sequence shown here is derived from an EMBL/GenBank/DDBJ whole genome shotgun (WGS) entry which is preliminary data.</text>
</comment>
<keyword evidence="2" id="KW-1185">Reference proteome</keyword>
<dbReference type="RefSeq" id="WP_150497108.1">
    <property type="nucleotide sequence ID" value="NZ_BMFA01000008.1"/>
</dbReference>
<sequence>MAQKELRRQFRDIDAHTTRALHNIQQVKRARAARIFPAPLPLSSKTFEWSYVLALMLMFALVID</sequence>
<protein>
    <submittedName>
        <fullName evidence="1">Uncharacterized protein</fullName>
    </submittedName>
</protein>
<dbReference type="EMBL" id="BMFA01000008">
    <property type="protein sequence ID" value="GGB54727.1"/>
    <property type="molecule type" value="Genomic_DNA"/>
</dbReference>
<gene>
    <name evidence="1" type="ORF">GCM10011316_28490</name>
</gene>
<organism evidence="1 2">
    <name type="scientific">Roseibium aquae</name>
    <dbReference type="NCBI Taxonomy" id="1323746"/>
    <lineage>
        <taxon>Bacteria</taxon>
        <taxon>Pseudomonadati</taxon>
        <taxon>Pseudomonadota</taxon>
        <taxon>Alphaproteobacteria</taxon>
        <taxon>Hyphomicrobiales</taxon>
        <taxon>Stappiaceae</taxon>
        <taxon>Roseibium</taxon>
    </lineage>
</organism>
<accession>A0A916X2H4</accession>
<reference evidence="1" key="2">
    <citation type="submission" date="2020-09" db="EMBL/GenBank/DDBJ databases">
        <authorList>
            <person name="Sun Q."/>
            <person name="Zhou Y."/>
        </authorList>
    </citation>
    <scope>NUCLEOTIDE SEQUENCE</scope>
    <source>
        <strain evidence="1">CGMCC 1.12426</strain>
    </source>
</reference>